<dbReference type="Gene3D" id="1.25.40.10">
    <property type="entry name" value="Tetratricopeptide repeat domain"/>
    <property type="match status" value="1"/>
</dbReference>
<dbReference type="InterPro" id="IPR008271">
    <property type="entry name" value="Ser/Thr_kinase_AS"/>
</dbReference>
<keyword evidence="5" id="KW-1133">Transmembrane helix</keyword>
<feature type="transmembrane region" description="Helical" evidence="5">
    <location>
        <begin position="422"/>
        <end position="445"/>
    </location>
</feature>
<dbReference type="SMART" id="SM00220">
    <property type="entry name" value="S_TKc"/>
    <property type="match status" value="1"/>
</dbReference>
<comment type="caution">
    <text evidence="7">The sequence shown here is derived from an EMBL/GenBank/DDBJ whole genome shotgun (WGS) entry which is preliminary data.</text>
</comment>
<dbReference type="PROSITE" id="PS00108">
    <property type="entry name" value="PROTEIN_KINASE_ST"/>
    <property type="match status" value="1"/>
</dbReference>
<dbReference type="EC" id="2.7.11.1" evidence="7"/>
<dbReference type="AlphaFoldDB" id="A0A5C6A004"/>
<keyword evidence="4" id="KW-0067">ATP-binding</keyword>
<name>A0A5C6A004_9BACT</name>
<dbReference type="EMBL" id="SJPN01000010">
    <property type="protein sequence ID" value="TWT92736.1"/>
    <property type="molecule type" value="Genomic_DNA"/>
</dbReference>
<dbReference type="SUPFAM" id="SSF56112">
    <property type="entry name" value="Protein kinase-like (PK-like)"/>
    <property type="match status" value="1"/>
</dbReference>
<keyword evidence="5" id="KW-0472">Membrane</keyword>
<dbReference type="PANTHER" id="PTHR43289">
    <property type="entry name" value="MITOGEN-ACTIVATED PROTEIN KINASE KINASE KINASE 20-RELATED"/>
    <property type="match status" value="1"/>
</dbReference>
<accession>A0A5C6A004</accession>
<dbReference type="Gene3D" id="3.30.200.20">
    <property type="entry name" value="Phosphorylase Kinase, domain 1"/>
    <property type="match status" value="1"/>
</dbReference>
<keyword evidence="8" id="KW-1185">Reference proteome</keyword>
<evidence type="ECO:0000256" key="1">
    <source>
        <dbReference type="ARBA" id="ARBA00022679"/>
    </source>
</evidence>
<keyword evidence="5" id="KW-0812">Transmembrane</keyword>
<reference evidence="7 8" key="1">
    <citation type="submission" date="2019-02" db="EMBL/GenBank/DDBJ databases">
        <title>Deep-cultivation of Planctomycetes and their phenomic and genomic characterization uncovers novel biology.</title>
        <authorList>
            <person name="Wiegand S."/>
            <person name="Jogler M."/>
            <person name="Boedeker C."/>
            <person name="Pinto D."/>
            <person name="Vollmers J."/>
            <person name="Rivas-Marin E."/>
            <person name="Kohn T."/>
            <person name="Peeters S.H."/>
            <person name="Heuer A."/>
            <person name="Rast P."/>
            <person name="Oberbeckmann S."/>
            <person name="Bunk B."/>
            <person name="Jeske O."/>
            <person name="Meyerdierks A."/>
            <person name="Storesund J.E."/>
            <person name="Kallscheuer N."/>
            <person name="Luecker S."/>
            <person name="Lage O.M."/>
            <person name="Pohl T."/>
            <person name="Merkel B.J."/>
            <person name="Hornburger P."/>
            <person name="Mueller R.-W."/>
            <person name="Bruemmer F."/>
            <person name="Labrenz M."/>
            <person name="Spormann A.M."/>
            <person name="Op Den Camp H."/>
            <person name="Overmann J."/>
            <person name="Amann R."/>
            <person name="Jetten M.S.M."/>
            <person name="Mascher T."/>
            <person name="Medema M.H."/>
            <person name="Devos D.P."/>
            <person name="Kaster A.-K."/>
            <person name="Ovreas L."/>
            <person name="Rohde M."/>
            <person name="Galperin M.Y."/>
            <person name="Jogler C."/>
        </authorList>
    </citation>
    <scope>NUCLEOTIDE SEQUENCE [LARGE SCALE GENOMIC DNA]</scope>
    <source>
        <strain evidence="7 8">Pla52n</strain>
    </source>
</reference>
<proteinExistence type="predicted"/>
<evidence type="ECO:0000313" key="7">
    <source>
        <dbReference type="EMBL" id="TWT92736.1"/>
    </source>
</evidence>
<evidence type="ECO:0000313" key="8">
    <source>
        <dbReference type="Proteomes" id="UP000320176"/>
    </source>
</evidence>
<dbReference type="SUPFAM" id="SSF48452">
    <property type="entry name" value="TPR-like"/>
    <property type="match status" value="1"/>
</dbReference>
<dbReference type="Pfam" id="PF14559">
    <property type="entry name" value="TPR_19"/>
    <property type="match status" value="1"/>
</dbReference>
<dbReference type="Gene3D" id="1.10.510.10">
    <property type="entry name" value="Transferase(Phosphotransferase) domain 1"/>
    <property type="match status" value="1"/>
</dbReference>
<dbReference type="Pfam" id="PF00069">
    <property type="entry name" value="Pkinase"/>
    <property type="match status" value="1"/>
</dbReference>
<dbReference type="RefSeq" id="WP_197455043.1">
    <property type="nucleotide sequence ID" value="NZ_CP151726.1"/>
</dbReference>
<dbReference type="CDD" id="cd14014">
    <property type="entry name" value="STKc_PknB_like"/>
    <property type="match status" value="1"/>
</dbReference>
<dbReference type="InterPro" id="IPR011990">
    <property type="entry name" value="TPR-like_helical_dom_sf"/>
</dbReference>
<evidence type="ECO:0000256" key="3">
    <source>
        <dbReference type="ARBA" id="ARBA00022777"/>
    </source>
</evidence>
<organism evidence="7 8">
    <name type="scientific">Stieleria varia</name>
    <dbReference type="NCBI Taxonomy" id="2528005"/>
    <lineage>
        <taxon>Bacteria</taxon>
        <taxon>Pseudomonadati</taxon>
        <taxon>Planctomycetota</taxon>
        <taxon>Planctomycetia</taxon>
        <taxon>Pirellulales</taxon>
        <taxon>Pirellulaceae</taxon>
        <taxon>Stieleria</taxon>
    </lineage>
</organism>
<dbReference type="InterPro" id="IPR000719">
    <property type="entry name" value="Prot_kinase_dom"/>
</dbReference>
<dbReference type="PANTHER" id="PTHR43289:SF6">
    <property type="entry name" value="SERINE_THREONINE-PROTEIN KINASE NEKL-3"/>
    <property type="match status" value="1"/>
</dbReference>
<dbReference type="InterPro" id="IPR011009">
    <property type="entry name" value="Kinase-like_dom_sf"/>
</dbReference>
<keyword evidence="3 7" id="KW-0418">Kinase</keyword>
<evidence type="ECO:0000256" key="2">
    <source>
        <dbReference type="ARBA" id="ARBA00022741"/>
    </source>
</evidence>
<dbReference type="GO" id="GO:0004674">
    <property type="term" value="F:protein serine/threonine kinase activity"/>
    <property type="evidence" value="ECO:0007669"/>
    <property type="project" value="UniProtKB-EC"/>
</dbReference>
<feature type="domain" description="Protein kinase" evidence="6">
    <location>
        <begin position="126"/>
        <end position="412"/>
    </location>
</feature>
<sequence>MTADRLTIAQRRKLHQLCWEFEDAWRAGSARLEDWLEKSSVDHDATLQELLATEIELRQSCLTLADTLTKSSDPTISTSTDDVSIDEYLTRFPQHAAVVRAAFASASQTSQSDASPFAKLDDDGRYEFIHEIARGGAGAVWRVFDRHLQRESAIKVLLTQQNSNEMRRRLENEARLCGRLQHPGIVPVHELEWFDNGQPFVSMRLIEGHTLAELLSAKTIDRQAALRYFQLVCEAVAYAHQKGIIHRDLKPSNVMVGAFGEVQVMDWGLAKEIGSGEQDEIRFANEHAVKQLARNTIDPNTTATGTVLGTPAYMSPEQARGQTEKLDYRCDVFSLGAILCKILTGSSPYAPDSDDTPLLQSAGTAKLDSAYTRLRAVDADPRLIQIALECLALEPGDRPANAGQIVARLRTLEQGRGFSKRIVFATTALCLLIGLPLLIAGAAAIGKRDPDPLIQPTTPVPAASTDLRSMWQTADSLLIDNKFDDALPIYQQILVAEPDSARANYFLSHCMFETARFVEAADLLSRAEHLTEGDPPLDVVHRHKDKYKQLAEIQRNFPGSIVVREECPAAESLVLADFCNRVGLIEPAIAHYRHAFSRRGELPEETLYESRYQSVIFFACRHLSRPEVSEEQRQLLCEFSLEMLDRHMDDALRLKREGISKPVAWKYLVGLLVDDSTLEPLRKALQDPSIDASIRQSLEAIFHEATIAFKDEN</sequence>
<evidence type="ECO:0000256" key="5">
    <source>
        <dbReference type="SAM" id="Phobius"/>
    </source>
</evidence>
<dbReference type="Proteomes" id="UP000320176">
    <property type="component" value="Unassembled WGS sequence"/>
</dbReference>
<keyword evidence="1 7" id="KW-0808">Transferase</keyword>
<evidence type="ECO:0000259" key="6">
    <source>
        <dbReference type="PROSITE" id="PS50011"/>
    </source>
</evidence>
<evidence type="ECO:0000256" key="4">
    <source>
        <dbReference type="ARBA" id="ARBA00022840"/>
    </source>
</evidence>
<dbReference type="PROSITE" id="PS50011">
    <property type="entry name" value="PROTEIN_KINASE_DOM"/>
    <property type="match status" value="1"/>
</dbReference>
<protein>
    <submittedName>
        <fullName evidence="7">Serine/threonine-protein kinase PknD</fullName>
        <ecNumber evidence="7">2.7.11.1</ecNumber>
    </submittedName>
</protein>
<gene>
    <name evidence="7" type="primary">pknD_10</name>
    <name evidence="7" type="ORF">Pla52n_61010</name>
</gene>
<keyword evidence="2" id="KW-0547">Nucleotide-binding</keyword>
<dbReference type="GO" id="GO:0005524">
    <property type="term" value="F:ATP binding"/>
    <property type="evidence" value="ECO:0007669"/>
    <property type="project" value="UniProtKB-KW"/>
</dbReference>